<dbReference type="GO" id="GO:0004497">
    <property type="term" value="F:monooxygenase activity"/>
    <property type="evidence" value="ECO:0007669"/>
    <property type="project" value="UniProtKB-KW"/>
</dbReference>
<keyword evidence="6 7" id="KW-0503">Monooxygenase</keyword>
<proteinExistence type="inferred from homology"/>
<dbReference type="FunFam" id="1.10.630.10:FF:000018">
    <property type="entry name" value="Cytochrome P450 monooxygenase"/>
    <property type="match status" value="1"/>
</dbReference>
<evidence type="ECO:0000313" key="9">
    <source>
        <dbReference type="Proteomes" id="UP000234331"/>
    </source>
</evidence>
<evidence type="ECO:0000256" key="6">
    <source>
        <dbReference type="ARBA" id="ARBA00023033"/>
    </source>
</evidence>
<keyword evidence="4 7" id="KW-0560">Oxidoreductase</keyword>
<protein>
    <submittedName>
        <fullName evidence="8">Cytochrome P450</fullName>
    </submittedName>
</protein>
<dbReference type="PANTHER" id="PTHR46696">
    <property type="entry name" value="P450, PUTATIVE (EUROFUNG)-RELATED"/>
    <property type="match status" value="1"/>
</dbReference>
<dbReference type="PRINTS" id="PR00359">
    <property type="entry name" value="BP450"/>
</dbReference>
<reference evidence="8 9" key="1">
    <citation type="submission" date="2017-06" db="EMBL/GenBank/DDBJ databases">
        <authorList>
            <person name="Kim H.J."/>
            <person name="Triplett B.A."/>
        </authorList>
    </citation>
    <scope>NUCLEOTIDE SEQUENCE [LARGE SCALE GENOMIC DNA]</scope>
    <source>
        <strain evidence="8">FRACA_ARgP5</strain>
    </source>
</reference>
<dbReference type="RefSeq" id="WP_101831673.1">
    <property type="nucleotide sequence ID" value="NZ_FZMO01000121.1"/>
</dbReference>
<evidence type="ECO:0000256" key="7">
    <source>
        <dbReference type="RuleBase" id="RU000461"/>
    </source>
</evidence>
<dbReference type="InterPro" id="IPR001128">
    <property type="entry name" value="Cyt_P450"/>
</dbReference>
<evidence type="ECO:0000256" key="5">
    <source>
        <dbReference type="ARBA" id="ARBA00023004"/>
    </source>
</evidence>
<dbReference type="PRINTS" id="PR00385">
    <property type="entry name" value="P450"/>
</dbReference>
<dbReference type="EMBL" id="FZMO01000121">
    <property type="protein sequence ID" value="SNQ47895.1"/>
    <property type="molecule type" value="Genomic_DNA"/>
</dbReference>
<dbReference type="GO" id="GO:0020037">
    <property type="term" value="F:heme binding"/>
    <property type="evidence" value="ECO:0007669"/>
    <property type="project" value="InterPro"/>
</dbReference>
<dbReference type="GO" id="GO:0005506">
    <property type="term" value="F:iron ion binding"/>
    <property type="evidence" value="ECO:0007669"/>
    <property type="project" value="InterPro"/>
</dbReference>
<dbReference type="SUPFAM" id="SSF48264">
    <property type="entry name" value="Cytochrome P450"/>
    <property type="match status" value="1"/>
</dbReference>
<dbReference type="AlphaFoldDB" id="A0A2I2KQF0"/>
<evidence type="ECO:0000256" key="1">
    <source>
        <dbReference type="ARBA" id="ARBA00010617"/>
    </source>
</evidence>
<comment type="similarity">
    <text evidence="1 7">Belongs to the cytochrome P450 family.</text>
</comment>
<dbReference type="GO" id="GO:0016705">
    <property type="term" value="F:oxidoreductase activity, acting on paired donors, with incorporation or reduction of molecular oxygen"/>
    <property type="evidence" value="ECO:0007669"/>
    <property type="project" value="InterPro"/>
</dbReference>
<keyword evidence="2 7" id="KW-0349">Heme</keyword>
<dbReference type="Gene3D" id="1.10.630.10">
    <property type="entry name" value="Cytochrome P450"/>
    <property type="match status" value="1"/>
</dbReference>
<accession>A0A2I2KQF0</accession>
<dbReference type="Pfam" id="PF00067">
    <property type="entry name" value="p450"/>
    <property type="match status" value="1"/>
</dbReference>
<dbReference type="PANTHER" id="PTHR46696:SF6">
    <property type="entry name" value="P450, PUTATIVE (EUROFUNG)-RELATED"/>
    <property type="match status" value="1"/>
</dbReference>
<name>A0A2I2KQF0_9ACTN</name>
<evidence type="ECO:0000256" key="4">
    <source>
        <dbReference type="ARBA" id="ARBA00023002"/>
    </source>
</evidence>
<dbReference type="InterPro" id="IPR017972">
    <property type="entry name" value="Cyt_P450_CS"/>
</dbReference>
<evidence type="ECO:0000313" key="8">
    <source>
        <dbReference type="EMBL" id="SNQ47895.1"/>
    </source>
</evidence>
<dbReference type="OrthoDB" id="3861479at2"/>
<gene>
    <name evidence="8" type="ORF">FRACA_2070008</name>
</gene>
<evidence type="ECO:0000256" key="2">
    <source>
        <dbReference type="ARBA" id="ARBA00022617"/>
    </source>
</evidence>
<keyword evidence="5 7" id="KW-0408">Iron</keyword>
<dbReference type="Proteomes" id="UP000234331">
    <property type="component" value="Unassembled WGS sequence"/>
</dbReference>
<dbReference type="PROSITE" id="PS00086">
    <property type="entry name" value="CYTOCHROME_P450"/>
    <property type="match status" value="1"/>
</dbReference>
<dbReference type="InterPro" id="IPR002397">
    <property type="entry name" value="Cyt_P450_B"/>
</dbReference>
<dbReference type="InterPro" id="IPR036396">
    <property type="entry name" value="Cyt_P450_sf"/>
</dbReference>
<sequence length="402" mass="44072">MKVDGTEFVHDDILAIGDVRDPYPVYRRLRERGEVLEIDLRAEFGLGGEQTFDRVRSFAVLSYPAVRAAFNSTALSNAVYQNYLGIVTGPSILEMDEPEHAALRKTIASAFKPSALQTWMDGFIRPAAHELARAVAEHGHGELVADLAFQLPMRAICAMLGVPAIDWKRFSRWSEVFITVAYDPSAGVPVEREMGEYMRALIAEKRANPGEDLASLLLAATVDGRALTDDEIVNFLRLLLPAGAETTFRGASVMLWVLLSRPDLAARVAADRGLVSRFVDETLRWDPPTHNVPRIAARDLDLAGTAIPAGSFVTICPAAANRDPDVWPDPDVFDLDRQTRSPATFGNGPHHCLGYQLARLEMMATLEAVLDELPGMRFAPDAGDPHIYGMAMRAVSGLPVVR</sequence>
<keyword evidence="9" id="KW-1185">Reference proteome</keyword>
<evidence type="ECO:0000256" key="3">
    <source>
        <dbReference type="ARBA" id="ARBA00022723"/>
    </source>
</evidence>
<keyword evidence="3 7" id="KW-0479">Metal-binding</keyword>
<organism evidence="8 9">
    <name type="scientific">Frankia canadensis</name>
    <dbReference type="NCBI Taxonomy" id="1836972"/>
    <lineage>
        <taxon>Bacteria</taxon>
        <taxon>Bacillati</taxon>
        <taxon>Actinomycetota</taxon>
        <taxon>Actinomycetes</taxon>
        <taxon>Frankiales</taxon>
        <taxon>Frankiaceae</taxon>
        <taxon>Frankia</taxon>
    </lineage>
</organism>